<protein>
    <submittedName>
        <fullName evidence="1">Uncharacterized protein</fullName>
    </submittedName>
</protein>
<organism evidence="1 2">
    <name type="scientific">Cirrhinus mrigala</name>
    <name type="common">Mrigala</name>
    <dbReference type="NCBI Taxonomy" id="683832"/>
    <lineage>
        <taxon>Eukaryota</taxon>
        <taxon>Metazoa</taxon>
        <taxon>Chordata</taxon>
        <taxon>Craniata</taxon>
        <taxon>Vertebrata</taxon>
        <taxon>Euteleostomi</taxon>
        <taxon>Actinopterygii</taxon>
        <taxon>Neopterygii</taxon>
        <taxon>Teleostei</taxon>
        <taxon>Ostariophysi</taxon>
        <taxon>Cypriniformes</taxon>
        <taxon>Cyprinidae</taxon>
        <taxon>Labeoninae</taxon>
        <taxon>Labeonini</taxon>
        <taxon>Cirrhinus</taxon>
    </lineage>
</organism>
<dbReference type="Proteomes" id="UP001529510">
    <property type="component" value="Unassembled WGS sequence"/>
</dbReference>
<evidence type="ECO:0000313" key="1">
    <source>
        <dbReference type="EMBL" id="KAL0188596.1"/>
    </source>
</evidence>
<evidence type="ECO:0000313" key="2">
    <source>
        <dbReference type="Proteomes" id="UP001529510"/>
    </source>
</evidence>
<proteinExistence type="predicted"/>
<dbReference type="EMBL" id="JAMKFB020000007">
    <property type="protein sequence ID" value="KAL0188596.1"/>
    <property type="molecule type" value="Genomic_DNA"/>
</dbReference>
<accession>A0ABD0QTK5</accession>
<dbReference type="AlphaFoldDB" id="A0ABD0QTK5"/>
<comment type="caution">
    <text evidence="1">The sequence shown here is derived from an EMBL/GenBank/DDBJ whole genome shotgun (WGS) entry which is preliminary data.</text>
</comment>
<keyword evidence="2" id="KW-1185">Reference proteome</keyword>
<feature type="non-terminal residue" evidence="1">
    <location>
        <position position="100"/>
    </location>
</feature>
<sequence>MTQSCDFIAPLDEAREGSATSPAACSHIIYPLCTSSPRLCIDRSFAVEPRCSGRLACEGNVWFPWQFGKKKIPPNDSDLGLCDVTSGALVFAAVAGNGQL</sequence>
<gene>
    <name evidence="1" type="ORF">M9458_015695</name>
</gene>
<name>A0ABD0QTK5_CIRMR</name>
<reference evidence="1 2" key="1">
    <citation type="submission" date="2024-05" db="EMBL/GenBank/DDBJ databases">
        <title>Genome sequencing and assembly of Indian major carp, Cirrhinus mrigala (Hamilton, 1822).</title>
        <authorList>
            <person name="Mohindra V."/>
            <person name="Chowdhury L.M."/>
            <person name="Lal K."/>
            <person name="Jena J.K."/>
        </authorList>
    </citation>
    <scope>NUCLEOTIDE SEQUENCE [LARGE SCALE GENOMIC DNA]</scope>
    <source>
        <strain evidence="1">CM1030</strain>
        <tissue evidence="1">Blood</tissue>
    </source>
</reference>